<feature type="domain" description="Protein kinase" evidence="7">
    <location>
        <begin position="23"/>
        <end position="299"/>
    </location>
</feature>
<dbReference type="Pfam" id="PF00069">
    <property type="entry name" value="Pkinase"/>
    <property type="match status" value="1"/>
</dbReference>
<reference evidence="8 9" key="1">
    <citation type="submission" date="2018-12" db="EMBL/GenBank/DDBJ databases">
        <authorList>
            <consortium name="Pathogen Informatics"/>
        </authorList>
    </citation>
    <scope>NUCLEOTIDE SEQUENCE [LARGE SCALE GENOMIC DNA]</scope>
    <source>
        <strain evidence="8 9">NCTC13193</strain>
    </source>
</reference>
<keyword evidence="6" id="KW-1133">Transmembrane helix</keyword>
<dbReference type="Gene3D" id="3.30.200.20">
    <property type="entry name" value="Phosphorylase Kinase, domain 1"/>
    <property type="match status" value="1"/>
</dbReference>
<evidence type="ECO:0000256" key="5">
    <source>
        <dbReference type="PROSITE-ProRule" id="PRU10141"/>
    </source>
</evidence>
<dbReference type="Gene3D" id="1.10.510.10">
    <property type="entry name" value="Transferase(Phosphotransferase) domain 1"/>
    <property type="match status" value="1"/>
</dbReference>
<dbReference type="GO" id="GO:0004674">
    <property type="term" value="F:protein serine/threonine kinase activity"/>
    <property type="evidence" value="ECO:0007669"/>
    <property type="project" value="UniProtKB-EC"/>
</dbReference>
<dbReference type="PANTHER" id="PTHR43289">
    <property type="entry name" value="MITOGEN-ACTIVATED PROTEIN KINASE KINASE KINASE 20-RELATED"/>
    <property type="match status" value="1"/>
</dbReference>
<keyword evidence="2 5" id="KW-0547">Nucleotide-binding</keyword>
<dbReference type="InterPro" id="IPR000719">
    <property type="entry name" value="Prot_kinase_dom"/>
</dbReference>
<gene>
    <name evidence="8" type="primary">pknK</name>
    <name evidence="8" type="ORF">NCTC13193_02210</name>
</gene>
<dbReference type="SUPFAM" id="SSF56112">
    <property type="entry name" value="Protein kinase-like (PK-like)"/>
    <property type="match status" value="1"/>
</dbReference>
<dbReference type="PROSITE" id="PS50011">
    <property type="entry name" value="PROTEIN_KINASE_DOM"/>
    <property type="match status" value="1"/>
</dbReference>
<evidence type="ECO:0000259" key="7">
    <source>
        <dbReference type="PROSITE" id="PS50011"/>
    </source>
</evidence>
<dbReference type="CDD" id="cd14014">
    <property type="entry name" value="STKc_PknB_like"/>
    <property type="match status" value="1"/>
</dbReference>
<evidence type="ECO:0000256" key="6">
    <source>
        <dbReference type="SAM" id="Phobius"/>
    </source>
</evidence>
<accession>A0A3S5AX96</accession>
<evidence type="ECO:0000256" key="3">
    <source>
        <dbReference type="ARBA" id="ARBA00022777"/>
    </source>
</evidence>
<evidence type="ECO:0000313" key="8">
    <source>
        <dbReference type="EMBL" id="VEI68138.1"/>
    </source>
</evidence>
<dbReference type="RefSeq" id="WP_141131868.1">
    <property type="nucleotide sequence ID" value="NZ_JAENMN010000014.1"/>
</dbReference>
<dbReference type="EMBL" id="LR134492">
    <property type="protein sequence ID" value="VEI68138.1"/>
    <property type="molecule type" value="Genomic_DNA"/>
</dbReference>
<dbReference type="Proteomes" id="UP000270487">
    <property type="component" value="Chromosome"/>
</dbReference>
<evidence type="ECO:0000256" key="1">
    <source>
        <dbReference type="ARBA" id="ARBA00022679"/>
    </source>
</evidence>
<evidence type="ECO:0000313" key="9">
    <source>
        <dbReference type="Proteomes" id="UP000270487"/>
    </source>
</evidence>
<dbReference type="PANTHER" id="PTHR43289:SF34">
    <property type="entry name" value="SERINE_THREONINE-PROTEIN KINASE YBDM-RELATED"/>
    <property type="match status" value="1"/>
</dbReference>
<dbReference type="InterPro" id="IPR011009">
    <property type="entry name" value="Kinase-like_dom_sf"/>
</dbReference>
<name>A0A3S5AX96_SERFO</name>
<keyword evidence="3 8" id="KW-0418">Kinase</keyword>
<protein>
    <submittedName>
        <fullName evidence="8">Serine/threonine-protein kinase pknK</fullName>
        <ecNumber evidence="8">2.7.11.1</ecNumber>
    </submittedName>
</protein>
<organism evidence="8 9">
    <name type="scientific">Serratia fonticola</name>
    <dbReference type="NCBI Taxonomy" id="47917"/>
    <lineage>
        <taxon>Bacteria</taxon>
        <taxon>Pseudomonadati</taxon>
        <taxon>Pseudomonadota</taxon>
        <taxon>Gammaproteobacteria</taxon>
        <taxon>Enterobacterales</taxon>
        <taxon>Yersiniaceae</taxon>
        <taxon>Serratia</taxon>
    </lineage>
</organism>
<sequence>MSGNAMIKPHSNSLPIGYRFNEFEIKEVIGEGGFGIVYRAYDHQLERIIAIKEYIPSTLVIRNEDLTLSLRGERFNRTFQAGLNSFIQEARLLARFSHPALLHVLRFWEENGTAYMGTQFYSGTTLKKFWAQHPEKINETWIRNLLPTLLSAINTIHQEGYLHRDISLDNIQIQENQLPVLLDFGSARKEIGNLSDETEIMLKPGFAPIEQYTENSDSEQGPWTDIYALGAVLHTLIVDTPPPVSVVRSIEDRYQPLTERRPKGYSLDLLDAIDRALALKPEDRPQTIGEMAELLHLSIACENEIIGARPAAASLAPVVMPAVANKTHNTKRLRPLMIGAGITAVLIVGVITWFSRGPSTVPVPVANSSVTTFTAEPQPVTATPAPTPQPVAPIPAPVALVYFKLQLGEELKINGKKQNLVPDQNGYISLNLAPGQYQAEVLAAKYQYQKKFTIENAGTWLINPQSGAQMVSVRRTHIVNDASLSHSNLSKYDEPEVNDDNTVFSQ</sequence>
<evidence type="ECO:0000256" key="2">
    <source>
        <dbReference type="ARBA" id="ARBA00022741"/>
    </source>
</evidence>
<keyword evidence="6" id="KW-0472">Membrane</keyword>
<dbReference type="InterPro" id="IPR017441">
    <property type="entry name" value="Protein_kinase_ATP_BS"/>
</dbReference>
<dbReference type="GO" id="GO:0005524">
    <property type="term" value="F:ATP binding"/>
    <property type="evidence" value="ECO:0007669"/>
    <property type="project" value="UniProtKB-UniRule"/>
</dbReference>
<feature type="transmembrane region" description="Helical" evidence="6">
    <location>
        <begin position="336"/>
        <end position="354"/>
    </location>
</feature>
<keyword evidence="6" id="KW-0812">Transmembrane</keyword>
<proteinExistence type="predicted"/>
<keyword evidence="1 8" id="KW-0808">Transferase</keyword>
<dbReference type="EC" id="2.7.11.1" evidence="8"/>
<dbReference type="PROSITE" id="PS00107">
    <property type="entry name" value="PROTEIN_KINASE_ATP"/>
    <property type="match status" value="1"/>
</dbReference>
<keyword evidence="4 5" id="KW-0067">ATP-binding</keyword>
<evidence type="ECO:0000256" key="4">
    <source>
        <dbReference type="ARBA" id="ARBA00022840"/>
    </source>
</evidence>
<feature type="binding site" evidence="5">
    <location>
        <position position="52"/>
    </location>
    <ligand>
        <name>ATP</name>
        <dbReference type="ChEBI" id="CHEBI:30616"/>
    </ligand>
</feature>
<dbReference type="AlphaFoldDB" id="A0A3S5AX96"/>